<sequence>MTETTPSRVRRLAGATRRGLGGARTWFRAWRRTRPFWGGLLAIAGGAWILRMMTFKLVFLVASGWGNASGYVLGGGMVLFGLVSWFAPLYRALSGLAVVGIALYAFVAANLGGYLVGTLLGIIGGSMIWAWGEKKPSRRERRMLAGGGDSAVEE</sequence>
<dbReference type="InterPro" id="IPR046096">
    <property type="entry name" value="DUF6114"/>
</dbReference>
<keyword evidence="1" id="KW-1133">Transmembrane helix</keyword>
<feature type="transmembrane region" description="Helical" evidence="1">
    <location>
        <begin position="68"/>
        <end position="87"/>
    </location>
</feature>
<feature type="transmembrane region" description="Helical" evidence="1">
    <location>
        <begin position="92"/>
        <end position="108"/>
    </location>
</feature>
<keyword evidence="1" id="KW-0472">Membrane</keyword>
<keyword evidence="1" id="KW-0812">Transmembrane</keyword>
<feature type="transmembrane region" description="Helical" evidence="1">
    <location>
        <begin position="114"/>
        <end position="132"/>
    </location>
</feature>
<gene>
    <name evidence="2" type="ORF">AB3X52_11105</name>
</gene>
<comment type="caution">
    <text evidence="2">The sequence shown here is derived from an EMBL/GenBank/DDBJ whole genome shotgun (WGS) entry which is preliminary data.</text>
</comment>
<feature type="transmembrane region" description="Helical" evidence="1">
    <location>
        <begin position="36"/>
        <end position="62"/>
    </location>
</feature>
<keyword evidence="3" id="KW-1185">Reference proteome</keyword>
<evidence type="ECO:0000313" key="3">
    <source>
        <dbReference type="Proteomes" id="UP001556631"/>
    </source>
</evidence>
<name>A0ABV3SYZ7_9ACTN</name>
<proteinExistence type="predicted"/>
<organism evidence="2 3">
    <name type="scientific">Nocardioides eburneus</name>
    <dbReference type="NCBI Taxonomy" id="3231482"/>
    <lineage>
        <taxon>Bacteria</taxon>
        <taxon>Bacillati</taxon>
        <taxon>Actinomycetota</taxon>
        <taxon>Actinomycetes</taxon>
        <taxon>Propionibacteriales</taxon>
        <taxon>Nocardioidaceae</taxon>
        <taxon>Nocardioides</taxon>
    </lineage>
</organism>
<dbReference type="Proteomes" id="UP001556631">
    <property type="component" value="Unassembled WGS sequence"/>
</dbReference>
<dbReference type="EMBL" id="JBFPJR010000017">
    <property type="protein sequence ID" value="MEX0428168.1"/>
    <property type="molecule type" value="Genomic_DNA"/>
</dbReference>
<accession>A0ABV3SYZ7</accession>
<reference evidence="2 3" key="1">
    <citation type="submission" date="2024-07" db="EMBL/GenBank/DDBJ databases">
        <authorList>
            <person name="Lee S."/>
            <person name="Kang M."/>
        </authorList>
    </citation>
    <scope>NUCLEOTIDE SEQUENCE [LARGE SCALE GENOMIC DNA]</scope>
    <source>
        <strain evidence="2 3">DS6</strain>
    </source>
</reference>
<evidence type="ECO:0000313" key="2">
    <source>
        <dbReference type="EMBL" id="MEX0428168.1"/>
    </source>
</evidence>
<evidence type="ECO:0000256" key="1">
    <source>
        <dbReference type="SAM" id="Phobius"/>
    </source>
</evidence>
<dbReference type="RefSeq" id="WP_367994136.1">
    <property type="nucleotide sequence ID" value="NZ_JBFPJR010000017.1"/>
</dbReference>
<protein>
    <submittedName>
        <fullName evidence="2">DUF6114 domain-containing protein</fullName>
    </submittedName>
</protein>
<dbReference type="Pfam" id="PF19609">
    <property type="entry name" value="DUF6114"/>
    <property type="match status" value="1"/>
</dbReference>